<dbReference type="RefSeq" id="WP_132379416.1">
    <property type="nucleotide sequence ID" value="NZ_DAIQXH010000118.1"/>
</dbReference>
<dbReference type="InterPro" id="IPR036890">
    <property type="entry name" value="HATPase_C_sf"/>
</dbReference>
<evidence type="ECO:0000313" key="8">
    <source>
        <dbReference type="Proteomes" id="UP000295726"/>
    </source>
</evidence>
<evidence type="ECO:0000256" key="1">
    <source>
        <dbReference type="ARBA" id="ARBA00000085"/>
    </source>
</evidence>
<proteinExistence type="predicted"/>
<dbReference type="SMART" id="SM00387">
    <property type="entry name" value="HATPase_c"/>
    <property type="match status" value="1"/>
</dbReference>
<organism evidence="7 8">
    <name type="scientific">Muricomes intestini</name>
    <dbReference type="NCBI Taxonomy" id="1796634"/>
    <lineage>
        <taxon>Bacteria</taxon>
        <taxon>Bacillati</taxon>
        <taxon>Bacillota</taxon>
        <taxon>Clostridia</taxon>
        <taxon>Lachnospirales</taxon>
        <taxon>Lachnospiraceae</taxon>
        <taxon>Muricomes</taxon>
    </lineage>
</organism>
<dbReference type="AlphaFoldDB" id="A0A4R3KDG2"/>
<dbReference type="PANTHER" id="PTHR34220">
    <property type="entry name" value="SENSOR HISTIDINE KINASE YPDA"/>
    <property type="match status" value="1"/>
</dbReference>
<keyword evidence="4" id="KW-0902">Two-component regulatory system</keyword>
<dbReference type="InterPro" id="IPR003594">
    <property type="entry name" value="HATPase_dom"/>
</dbReference>
<dbReference type="PANTHER" id="PTHR34220:SF7">
    <property type="entry name" value="SENSOR HISTIDINE KINASE YPDA"/>
    <property type="match status" value="1"/>
</dbReference>
<dbReference type="SUPFAM" id="SSF55874">
    <property type="entry name" value="ATPase domain of HSP90 chaperone/DNA topoisomerase II/histidine kinase"/>
    <property type="match status" value="1"/>
</dbReference>
<evidence type="ECO:0000313" key="7">
    <source>
        <dbReference type="EMBL" id="TCS81227.1"/>
    </source>
</evidence>
<evidence type="ECO:0000259" key="6">
    <source>
        <dbReference type="PROSITE" id="PS50109"/>
    </source>
</evidence>
<keyword evidence="5" id="KW-1133">Transmembrane helix</keyword>
<keyword evidence="8" id="KW-1185">Reference proteome</keyword>
<reference evidence="7 8" key="1">
    <citation type="submission" date="2019-03" db="EMBL/GenBank/DDBJ databases">
        <title>Genomic Encyclopedia of Type Strains, Phase IV (KMG-IV): sequencing the most valuable type-strain genomes for metagenomic binning, comparative biology and taxonomic classification.</title>
        <authorList>
            <person name="Goeker M."/>
        </authorList>
    </citation>
    <scope>NUCLEOTIDE SEQUENCE [LARGE SCALE GENOMIC DNA]</scope>
    <source>
        <strain evidence="7 8">DSM 29489</strain>
    </source>
</reference>
<dbReference type="EMBL" id="SLZZ01000004">
    <property type="protein sequence ID" value="TCS81227.1"/>
    <property type="molecule type" value="Genomic_DNA"/>
</dbReference>
<evidence type="ECO:0000256" key="5">
    <source>
        <dbReference type="SAM" id="Phobius"/>
    </source>
</evidence>
<dbReference type="GO" id="GO:0016020">
    <property type="term" value="C:membrane"/>
    <property type="evidence" value="ECO:0007669"/>
    <property type="project" value="InterPro"/>
</dbReference>
<evidence type="ECO:0000256" key="2">
    <source>
        <dbReference type="ARBA" id="ARBA00012438"/>
    </source>
</evidence>
<protein>
    <recommendedName>
        <fullName evidence="2">histidine kinase</fullName>
        <ecNumber evidence="2">2.7.13.3</ecNumber>
    </recommendedName>
</protein>
<comment type="caution">
    <text evidence="7">The sequence shown here is derived from an EMBL/GenBank/DDBJ whole genome shotgun (WGS) entry which is preliminary data.</text>
</comment>
<comment type="catalytic activity">
    <reaction evidence="1">
        <text>ATP + protein L-histidine = ADP + protein N-phospho-L-histidine.</text>
        <dbReference type="EC" id="2.7.13.3"/>
    </reaction>
</comment>
<dbReference type="InterPro" id="IPR004358">
    <property type="entry name" value="Sig_transdc_His_kin-like_C"/>
</dbReference>
<accession>A0A4R3KDG2</accession>
<dbReference type="Pfam" id="PF02518">
    <property type="entry name" value="HATPase_c"/>
    <property type="match status" value="1"/>
</dbReference>
<name>A0A4R3KDG2_9FIRM</name>
<dbReference type="InterPro" id="IPR050640">
    <property type="entry name" value="Bact_2-comp_sensor_kinase"/>
</dbReference>
<gene>
    <name evidence="7" type="ORF">EDD59_104164</name>
</gene>
<feature type="transmembrane region" description="Helical" evidence="5">
    <location>
        <begin position="31"/>
        <end position="55"/>
    </location>
</feature>
<feature type="domain" description="Histidine kinase" evidence="6">
    <location>
        <begin position="215"/>
        <end position="330"/>
    </location>
</feature>
<sequence>MNLIKKLRTVIICEIVFAVLLFGAAEKNIGFRPFLLLLGLIQLSVVIYLILAVAVPIQKFAESLEFLTKEENTEEELNKIIENIPYMKQVKYLVDKFASQRTRQNSAKVFDKQTELTALQSQINPHFLYNTLETIRGQALMDDNYEIAKMVEALGAFFRYSISQKGNLVTLRDELANINNYMLIQRYRFNNRFSLEVIIDEEDEAAYDFLIPRLIIQPVIENAIFHGLEEKLEGGKVTIEVIVTDSNLIITISDNGKGISGHELKMLNERIQSPDMQLEEGNSNKQRNTGIALPNIHKRIQLLFGEEYGVNVYSTAGMGTDVEITIPTAYERSVNWQDEKGNVKS</sequence>
<dbReference type="EC" id="2.7.13.3" evidence="2"/>
<keyword evidence="3 7" id="KW-0418">Kinase</keyword>
<dbReference type="PROSITE" id="PS50109">
    <property type="entry name" value="HIS_KIN"/>
    <property type="match status" value="1"/>
</dbReference>
<dbReference type="InterPro" id="IPR010559">
    <property type="entry name" value="Sig_transdc_His_kin_internal"/>
</dbReference>
<dbReference type="Pfam" id="PF06580">
    <property type="entry name" value="His_kinase"/>
    <property type="match status" value="1"/>
</dbReference>
<dbReference type="PRINTS" id="PR00344">
    <property type="entry name" value="BCTRLSENSOR"/>
</dbReference>
<dbReference type="GO" id="GO:0000155">
    <property type="term" value="F:phosphorelay sensor kinase activity"/>
    <property type="evidence" value="ECO:0007669"/>
    <property type="project" value="InterPro"/>
</dbReference>
<evidence type="ECO:0000256" key="4">
    <source>
        <dbReference type="ARBA" id="ARBA00023012"/>
    </source>
</evidence>
<keyword evidence="5" id="KW-0812">Transmembrane</keyword>
<dbReference type="OrthoDB" id="9809348at2"/>
<keyword evidence="5" id="KW-0472">Membrane</keyword>
<dbReference type="InterPro" id="IPR005467">
    <property type="entry name" value="His_kinase_dom"/>
</dbReference>
<dbReference type="Gene3D" id="3.30.565.10">
    <property type="entry name" value="Histidine kinase-like ATPase, C-terminal domain"/>
    <property type="match status" value="1"/>
</dbReference>
<keyword evidence="3 7" id="KW-0808">Transferase</keyword>
<evidence type="ECO:0000256" key="3">
    <source>
        <dbReference type="ARBA" id="ARBA00022777"/>
    </source>
</evidence>
<dbReference type="Proteomes" id="UP000295726">
    <property type="component" value="Unassembled WGS sequence"/>
</dbReference>